<evidence type="ECO:0000256" key="5">
    <source>
        <dbReference type="ARBA" id="ARBA00022989"/>
    </source>
</evidence>
<feature type="transmembrane region" description="Helical" evidence="7">
    <location>
        <begin position="251"/>
        <end position="281"/>
    </location>
</feature>
<dbReference type="InterPro" id="IPR045621">
    <property type="entry name" value="BPD_transp_1_N"/>
</dbReference>
<dbReference type="EMBL" id="VZQQ01000024">
    <property type="protein sequence ID" value="MBC8749801.1"/>
    <property type="molecule type" value="Genomic_DNA"/>
</dbReference>
<name>A0ABR7PU46_9BURK</name>
<dbReference type="PROSITE" id="PS50928">
    <property type="entry name" value="ABC_TM1"/>
    <property type="match status" value="1"/>
</dbReference>
<reference evidence="9 10" key="1">
    <citation type="submission" date="2019-09" db="EMBL/GenBank/DDBJ databases">
        <title>Paraburkholderia podalyriae sp. nov., A South African Podalyria-associated rhizobium.</title>
        <authorList>
            <person name="Mavima L."/>
            <person name="Beukes C.W."/>
            <person name="Palmer M."/>
            <person name="De Meyer S.E."/>
            <person name="James E.K."/>
            <person name="Maluk M."/>
            <person name="Avontuur J.R."/>
            <person name="Chan W.Y."/>
            <person name="Venter S.N."/>
            <person name="Steenkamp E.T."/>
        </authorList>
    </citation>
    <scope>NUCLEOTIDE SEQUENCE [LARGE SCALE GENOMIC DNA]</scope>
    <source>
        <strain evidence="9 10">WC7.3b</strain>
    </source>
</reference>
<comment type="similarity">
    <text evidence="7">Belongs to the binding-protein-dependent transport system permease family.</text>
</comment>
<feature type="transmembrane region" description="Helical" evidence="7">
    <location>
        <begin position="119"/>
        <end position="142"/>
    </location>
</feature>
<dbReference type="Pfam" id="PF19300">
    <property type="entry name" value="BPD_transp_1_N"/>
    <property type="match status" value="1"/>
</dbReference>
<feature type="transmembrane region" description="Helical" evidence="7">
    <location>
        <begin position="301"/>
        <end position="326"/>
    </location>
</feature>
<evidence type="ECO:0000256" key="6">
    <source>
        <dbReference type="ARBA" id="ARBA00023136"/>
    </source>
</evidence>
<evidence type="ECO:0000256" key="3">
    <source>
        <dbReference type="ARBA" id="ARBA00022475"/>
    </source>
</evidence>
<evidence type="ECO:0000259" key="8">
    <source>
        <dbReference type="PROSITE" id="PS50928"/>
    </source>
</evidence>
<evidence type="ECO:0000256" key="4">
    <source>
        <dbReference type="ARBA" id="ARBA00022692"/>
    </source>
</evidence>
<dbReference type="PANTHER" id="PTHR43163:SF3">
    <property type="entry name" value="PEPTIDE ABC TRANSPORTER PERMEASE PROTEIN"/>
    <property type="match status" value="1"/>
</dbReference>
<dbReference type="InterPro" id="IPR035906">
    <property type="entry name" value="MetI-like_sf"/>
</dbReference>
<proteinExistence type="inferred from homology"/>
<sequence>MATGWNRIKDSDVRKLSILLLQRIVLGVVTALAVSMVIFFSVQMLPGDFASAILGQSATPETVSALRTQLGLAQPSPLRYVHWIEHLCRGDLGFSFSGWSPTGGRSVSGIVLPRLGNTLFLACLTALIAVPVSLVLGITAAIYRNSWYDRVVNLITLGAISFPEFFIAYLMILFMSSKLGIFPSIASIGPDSSLVHRFYVTLLPALTLTLIVTAHMMRMTRTAIVSLLTQSYVEMANLKGLRRTRIIALHILPNAVAAIANVIAFNLAYLVVGVVIIEVIFVYPGMGQLMVDSVASRDIPVVQACALLFGGIYIVLNLFADVASILSNPRLLHPR</sequence>
<organism evidence="9 10">
    <name type="scientific">Paraburkholderia podalyriae</name>
    <dbReference type="NCBI Taxonomy" id="1938811"/>
    <lineage>
        <taxon>Bacteria</taxon>
        <taxon>Pseudomonadati</taxon>
        <taxon>Pseudomonadota</taxon>
        <taxon>Betaproteobacteria</taxon>
        <taxon>Burkholderiales</taxon>
        <taxon>Burkholderiaceae</taxon>
        <taxon>Paraburkholderia</taxon>
    </lineage>
</organism>
<feature type="domain" description="ABC transmembrane type-1" evidence="8">
    <location>
        <begin position="115"/>
        <end position="320"/>
    </location>
</feature>
<dbReference type="SUPFAM" id="SSF161098">
    <property type="entry name" value="MetI-like"/>
    <property type="match status" value="1"/>
</dbReference>
<dbReference type="InterPro" id="IPR000515">
    <property type="entry name" value="MetI-like"/>
</dbReference>
<evidence type="ECO:0000313" key="9">
    <source>
        <dbReference type="EMBL" id="MBC8749801.1"/>
    </source>
</evidence>
<dbReference type="Gene3D" id="1.10.3720.10">
    <property type="entry name" value="MetI-like"/>
    <property type="match status" value="1"/>
</dbReference>
<feature type="transmembrane region" description="Helical" evidence="7">
    <location>
        <begin position="194"/>
        <end position="214"/>
    </location>
</feature>
<protein>
    <submittedName>
        <fullName evidence="9">ABC transporter permease</fullName>
    </submittedName>
</protein>
<keyword evidence="3" id="KW-1003">Cell membrane</keyword>
<dbReference type="Proteomes" id="UP000736373">
    <property type="component" value="Unassembled WGS sequence"/>
</dbReference>
<comment type="caution">
    <text evidence="9">The sequence shown here is derived from an EMBL/GenBank/DDBJ whole genome shotgun (WGS) entry which is preliminary data.</text>
</comment>
<keyword evidence="4 7" id="KW-0812">Transmembrane</keyword>
<feature type="transmembrane region" description="Helical" evidence="7">
    <location>
        <begin position="154"/>
        <end position="174"/>
    </location>
</feature>
<dbReference type="PANTHER" id="PTHR43163">
    <property type="entry name" value="DIPEPTIDE TRANSPORT SYSTEM PERMEASE PROTEIN DPPB-RELATED"/>
    <property type="match status" value="1"/>
</dbReference>
<gene>
    <name evidence="9" type="ORF">F6X42_25415</name>
</gene>
<evidence type="ECO:0000256" key="1">
    <source>
        <dbReference type="ARBA" id="ARBA00004651"/>
    </source>
</evidence>
<accession>A0ABR7PU46</accession>
<feature type="transmembrane region" description="Helical" evidence="7">
    <location>
        <begin position="20"/>
        <end position="42"/>
    </location>
</feature>
<dbReference type="Pfam" id="PF00528">
    <property type="entry name" value="BPD_transp_1"/>
    <property type="match status" value="1"/>
</dbReference>
<evidence type="ECO:0000313" key="10">
    <source>
        <dbReference type="Proteomes" id="UP000736373"/>
    </source>
</evidence>
<evidence type="ECO:0000256" key="2">
    <source>
        <dbReference type="ARBA" id="ARBA00022448"/>
    </source>
</evidence>
<keyword evidence="5 7" id="KW-1133">Transmembrane helix</keyword>
<comment type="subcellular location">
    <subcellularLocation>
        <location evidence="1 7">Cell membrane</location>
        <topology evidence="1 7">Multi-pass membrane protein</topology>
    </subcellularLocation>
</comment>
<keyword evidence="6 7" id="KW-0472">Membrane</keyword>
<dbReference type="CDD" id="cd06261">
    <property type="entry name" value="TM_PBP2"/>
    <property type="match status" value="1"/>
</dbReference>
<keyword evidence="2 7" id="KW-0813">Transport</keyword>
<keyword evidence="10" id="KW-1185">Reference proteome</keyword>
<evidence type="ECO:0000256" key="7">
    <source>
        <dbReference type="RuleBase" id="RU363032"/>
    </source>
</evidence>